<name>A0A1F7IAP5_9BACT</name>
<proteinExistence type="predicted"/>
<organism evidence="1 2">
    <name type="scientific">Candidatus Roizmanbacteria bacterium RIFCSPLOWO2_01_FULL_35_13</name>
    <dbReference type="NCBI Taxonomy" id="1802055"/>
    <lineage>
        <taxon>Bacteria</taxon>
        <taxon>Candidatus Roizmaniibacteriota</taxon>
    </lineage>
</organism>
<reference evidence="1 2" key="1">
    <citation type="journal article" date="2016" name="Nat. Commun.">
        <title>Thousands of microbial genomes shed light on interconnected biogeochemical processes in an aquifer system.</title>
        <authorList>
            <person name="Anantharaman K."/>
            <person name="Brown C.T."/>
            <person name="Hug L.A."/>
            <person name="Sharon I."/>
            <person name="Castelle C.J."/>
            <person name="Probst A.J."/>
            <person name="Thomas B.C."/>
            <person name="Singh A."/>
            <person name="Wilkins M.J."/>
            <person name="Karaoz U."/>
            <person name="Brodie E.L."/>
            <person name="Williams K.H."/>
            <person name="Hubbard S.S."/>
            <person name="Banfield J.F."/>
        </authorList>
    </citation>
    <scope>NUCLEOTIDE SEQUENCE [LARGE SCALE GENOMIC DNA]</scope>
</reference>
<evidence type="ECO:0000313" key="1">
    <source>
        <dbReference type="EMBL" id="OGK40435.1"/>
    </source>
</evidence>
<dbReference type="InterPro" id="IPR021109">
    <property type="entry name" value="Peptidase_aspartic_dom_sf"/>
</dbReference>
<dbReference type="Gene3D" id="2.40.70.10">
    <property type="entry name" value="Acid Proteases"/>
    <property type="match status" value="1"/>
</dbReference>
<comment type="caution">
    <text evidence="1">The sequence shown here is derived from an EMBL/GenBank/DDBJ whole genome shotgun (WGS) entry which is preliminary data.</text>
</comment>
<dbReference type="EMBL" id="MGAF01000033">
    <property type="protein sequence ID" value="OGK40435.1"/>
    <property type="molecule type" value="Genomic_DNA"/>
</dbReference>
<dbReference type="STRING" id="1802055.A3A74_01885"/>
<evidence type="ECO:0008006" key="3">
    <source>
        <dbReference type="Google" id="ProtNLM"/>
    </source>
</evidence>
<sequence length="135" mass="15550">MEIEFHYRKEYSRIFGSILRPVAKITLQNKKIIIPQLFYVDSGADLSLIPRSLGDLLLLDSPKPREISEIKGVGKKGIPMVVRKVKLIMGSFNTNIRIGWSMIEDVPLLLGREDFFKHFDVIFSKNKKTVFNKVK</sequence>
<gene>
    <name evidence="1" type="ORF">A3A74_01885</name>
</gene>
<dbReference type="AlphaFoldDB" id="A0A1F7IAP5"/>
<dbReference type="Proteomes" id="UP000179270">
    <property type="component" value="Unassembled WGS sequence"/>
</dbReference>
<evidence type="ECO:0000313" key="2">
    <source>
        <dbReference type="Proteomes" id="UP000179270"/>
    </source>
</evidence>
<protein>
    <recommendedName>
        <fullName evidence="3">Peptidase A2 domain-containing protein</fullName>
    </recommendedName>
</protein>
<accession>A0A1F7IAP5</accession>